<reference evidence="3" key="1">
    <citation type="submission" date="2018-07" db="EMBL/GenBank/DDBJ databases">
        <authorList>
            <person name="Quirk P.G."/>
            <person name="Krulwich T.A."/>
        </authorList>
    </citation>
    <scope>NUCLEOTIDE SEQUENCE</scope>
    <source>
        <strain evidence="3">Anand</strain>
    </source>
</reference>
<dbReference type="InterPro" id="IPR008271">
    <property type="entry name" value="Ser/Thr_kinase_AS"/>
</dbReference>
<dbReference type="Gene3D" id="1.10.510.10">
    <property type="entry name" value="Transferase(Phosphotransferase) domain 1"/>
    <property type="match status" value="2"/>
</dbReference>
<sequence length="515" mass="60046">MSKFSTLLIHRLSQSNIKVTEKCTYWRPILICLSNCENGQDTSSSKVESYFEGRALNQYFIQKKIAETSNSTLWRCFDVVENQFFCIKIYYITACRKERSVRFFRDDTEVITMLDKVVDEILYHSSLQSCSGVSKVKEIIVDLEGDMIFFIMSYHHYQLMYYDYMSNTYRVPYSDNSGNKYVYKEEYAKIILRQLVHTVQYFHENGVIHKDIKPDNLLLTDVDSTMFEPYGSPDESIYNSFIGDELITCDASKFNIDEMFEQLGELKTSEILSYRVDEISCSFPRDIVSHGFPYCYSDQFDFFYMMWDDCDTVIDVNYLKIRKGEFNIGKNSWLFASEFPKTSRLGSRNLLSYFVEEPNSLNYKVNRNLISKEIEKSPKVPLHCDQEKNIVIVSDFGVASLAEEESGHLVIFDSEGTISFTSPESLKYVEGSIPASERDVFSLGVTLYCMIYGNLPYSGRNGIEMLINILETTLVFHPFREVSEELKLLLNHMLHKEHEKRIKLQDIPFHPWLNS</sequence>
<dbReference type="SMART" id="SM00220">
    <property type="entry name" value="S_TKc"/>
    <property type="match status" value="1"/>
</dbReference>
<dbReference type="EMBL" id="UIVS01000001">
    <property type="protein sequence ID" value="SVP89881.1"/>
    <property type="molecule type" value="Genomic_DNA"/>
</dbReference>
<gene>
    <name evidence="2" type="ORF">TAT_000058400</name>
    <name evidence="3" type="ORF">TAV_000058200</name>
</gene>
<evidence type="ECO:0000259" key="1">
    <source>
        <dbReference type="PROSITE" id="PS50011"/>
    </source>
</evidence>
<dbReference type="EMBL" id="UIVT01000001">
    <property type="protein sequence ID" value="SVP88729.1"/>
    <property type="molecule type" value="Genomic_DNA"/>
</dbReference>
<feature type="domain" description="Protein kinase" evidence="1">
    <location>
        <begin position="59"/>
        <end position="513"/>
    </location>
</feature>
<dbReference type="InterPro" id="IPR011009">
    <property type="entry name" value="Kinase-like_dom_sf"/>
</dbReference>
<organism evidence="3">
    <name type="scientific">Theileria annulata</name>
    <dbReference type="NCBI Taxonomy" id="5874"/>
    <lineage>
        <taxon>Eukaryota</taxon>
        <taxon>Sar</taxon>
        <taxon>Alveolata</taxon>
        <taxon>Apicomplexa</taxon>
        <taxon>Aconoidasida</taxon>
        <taxon>Piroplasmida</taxon>
        <taxon>Theileriidae</taxon>
        <taxon>Theileria</taxon>
    </lineage>
</organism>
<dbReference type="PANTHER" id="PTHR44167">
    <property type="entry name" value="OVARIAN-SPECIFIC SERINE/THREONINE-PROTEIN KINASE LOK-RELATED"/>
    <property type="match status" value="1"/>
</dbReference>
<dbReference type="PANTHER" id="PTHR44167:SF30">
    <property type="entry name" value="PHOSPHORYLASE KINASE"/>
    <property type="match status" value="1"/>
</dbReference>
<dbReference type="InterPro" id="IPR000719">
    <property type="entry name" value="Prot_kinase_dom"/>
</dbReference>
<dbReference type="GO" id="GO:0044773">
    <property type="term" value="P:mitotic DNA damage checkpoint signaling"/>
    <property type="evidence" value="ECO:0007669"/>
    <property type="project" value="TreeGrafter"/>
</dbReference>
<dbReference type="VEuPathDB" id="PiroplasmaDB:TA20165"/>
<dbReference type="PROSITE" id="PS50011">
    <property type="entry name" value="PROTEIN_KINASE_DOM"/>
    <property type="match status" value="1"/>
</dbReference>
<evidence type="ECO:0000313" key="3">
    <source>
        <dbReference type="EMBL" id="SVP89881.1"/>
    </source>
</evidence>
<name>A0A3B0N167_THEAN</name>
<keyword evidence="3" id="KW-0418">Kinase</keyword>
<dbReference type="AlphaFoldDB" id="A0A3B0N167"/>
<dbReference type="GO" id="GO:0005524">
    <property type="term" value="F:ATP binding"/>
    <property type="evidence" value="ECO:0007669"/>
    <property type="project" value="InterPro"/>
</dbReference>
<dbReference type="Pfam" id="PF00069">
    <property type="entry name" value="Pkinase"/>
    <property type="match status" value="2"/>
</dbReference>
<dbReference type="GO" id="GO:0004674">
    <property type="term" value="F:protein serine/threonine kinase activity"/>
    <property type="evidence" value="ECO:0007669"/>
    <property type="project" value="TreeGrafter"/>
</dbReference>
<dbReference type="SUPFAM" id="SSF56112">
    <property type="entry name" value="Protein kinase-like (PK-like)"/>
    <property type="match status" value="1"/>
</dbReference>
<accession>A0A3B0N167</accession>
<dbReference type="PROSITE" id="PS00108">
    <property type="entry name" value="PROTEIN_KINASE_ST"/>
    <property type="match status" value="1"/>
</dbReference>
<protein>
    <submittedName>
        <fullName evidence="3">Calcium/calmodulin-dependent protein kinase subunit, putative</fullName>
    </submittedName>
</protein>
<proteinExistence type="predicted"/>
<keyword evidence="3" id="KW-0808">Transferase</keyword>
<evidence type="ECO:0000313" key="2">
    <source>
        <dbReference type="EMBL" id="SVP88729.1"/>
    </source>
</evidence>
<dbReference type="GO" id="GO:0005634">
    <property type="term" value="C:nucleus"/>
    <property type="evidence" value="ECO:0007669"/>
    <property type="project" value="TreeGrafter"/>
</dbReference>